<evidence type="ECO:0000313" key="1">
    <source>
        <dbReference type="EMBL" id="TGY79060.1"/>
    </source>
</evidence>
<comment type="caution">
    <text evidence="1">The sequence shown here is derived from an EMBL/GenBank/DDBJ whole genome shotgun (WGS) entry which is preliminary data.</text>
</comment>
<evidence type="ECO:0000313" key="2">
    <source>
        <dbReference type="Proteomes" id="UP000306319"/>
    </source>
</evidence>
<reference evidence="1" key="1">
    <citation type="submission" date="2019-04" db="EMBL/GenBank/DDBJ databases">
        <title>Microbes associate with the intestines of laboratory mice.</title>
        <authorList>
            <person name="Navarre W."/>
            <person name="Wong E."/>
            <person name="Huang K."/>
            <person name="Tropini C."/>
            <person name="Ng K."/>
            <person name="Yu B."/>
        </authorList>
    </citation>
    <scope>NUCLEOTIDE SEQUENCE</scope>
    <source>
        <strain evidence="1">NM04_E33</strain>
    </source>
</reference>
<accession>A0AC61RH81</accession>
<keyword evidence="2" id="KW-1185">Reference proteome</keyword>
<dbReference type="EMBL" id="SRYB01000009">
    <property type="protein sequence ID" value="TGY79060.1"/>
    <property type="molecule type" value="Genomic_DNA"/>
</dbReference>
<dbReference type="Proteomes" id="UP000306319">
    <property type="component" value="Unassembled WGS sequence"/>
</dbReference>
<protein>
    <submittedName>
        <fullName evidence="1">Uncharacterized protein</fullName>
    </submittedName>
</protein>
<sequence length="98" mass="11462">MGIKQSKEELEVFKQKAMRAYAKANKISILIFIRESYSHELVAVSVQERTDYKGDPYYTFGRLYHVFGEQCTYDQCGCATFDDEMKVRMAAYQFFGIK</sequence>
<organism evidence="1 2">
    <name type="scientific">Lepagella muris</name>
    <dbReference type="NCBI Taxonomy" id="3032870"/>
    <lineage>
        <taxon>Bacteria</taxon>
        <taxon>Pseudomonadati</taxon>
        <taxon>Bacteroidota</taxon>
        <taxon>Bacteroidia</taxon>
        <taxon>Bacteroidales</taxon>
        <taxon>Muribaculaceae</taxon>
        <taxon>Lepagella</taxon>
    </lineage>
</organism>
<gene>
    <name evidence="1" type="ORF">E5331_08325</name>
</gene>
<name>A0AC61RH81_9BACT</name>
<proteinExistence type="predicted"/>